<proteinExistence type="predicted"/>
<protein>
    <submittedName>
        <fullName evidence="2">MarR family winged helix-turn-helix transcriptional regulator</fullName>
    </submittedName>
</protein>
<dbReference type="SUPFAM" id="SSF46785">
    <property type="entry name" value="Winged helix' DNA-binding domain"/>
    <property type="match status" value="1"/>
</dbReference>
<dbReference type="InterPro" id="IPR000835">
    <property type="entry name" value="HTH_MarR-typ"/>
</dbReference>
<dbReference type="PANTHER" id="PTHR39515">
    <property type="entry name" value="CONSERVED PROTEIN"/>
    <property type="match status" value="1"/>
</dbReference>
<name>A0ABN1XMF3_9ACTN</name>
<dbReference type="Proteomes" id="UP001499863">
    <property type="component" value="Unassembled WGS sequence"/>
</dbReference>
<evidence type="ECO:0000313" key="3">
    <source>
        <dbReference type="Proteomes" id="UP001499863"/>
    </source>
</evidence>
<gene>
    <name evidence="2" type="ORF">GCM10009639_05690</name>
</gene>
<sequence>MSGPSEPTDDVAFEYMVLSRHHYLSPHGARTHENALDRSAYILLSRIRVQGPMSIGELSDAFGLDASTLNRQTAAMSRAGLVERIPDPEGGLARKFRITEEGDRRLDEDRAARVHALDLVMEDWPAEDIEAFAAFLRRFNTGIERLDGRPWPRP</sequence>
<dbReference type="Pfam" id="PF01047">
    <property type="entry name" value="MarR"/>
    <property type="match status" value="1"/>
</dbReference>
<dbReference type="SMART" id="SM00347">
    <property type="entry name" value="HTH_MARR"/>
    <property type="match status" value="1"/>
</dbReference>
<evidence type="ECO:0000259" key="1">
    <source>
        <dbReference type="PROSITE" id="PS50995"/>
    </source>
</evidence>
<evidence type="ECO:0000313" key="2">
    <source>
        <dbReference type="EMBL" id="GAA1384321.1"/>
    </source>
</evidence>
<dbReference type="InterPro" id="IPR052526">
    <property type="entry name" value="HTH-type_Bedaq_tolerance"/>
</dbReference>
<dbReference type="EMBL" id="BAAAKJ010000024">
    <property type="protein sequence ID" value="GAA1384321.1"/>
    <property type="molecule type" value="Genomic_DNA"/>
</dbReference>
<dbReference type="Gene3D" id="1.10.10.10">
    <property type="entry name" value="Winged helix-like DNA-binding domain superfamily/Winged helix DNA-binding domain"/>
    <property type="match status" value="1"/>
</dbReference>
<reference evidence="2 3" key="1">
    <citation type="journal article" date="2019" name="Int. J. Syst. Evol. Microbiol.">
        <title>The Global Catalogue of Microorganisms (GCM) 10K type strain sequencing project: providing services to taxonomists for standard genome sequencing and annotation.</title>
        <authorList>
            <consortium name="The Broad Institute Genomics Platform"/>
            <consortium name="The Broad Institute Genome Sequencing Center for Infectious Disease"/>
            <person name="Wu L."/>
            <person name="Ma J."/>
        </authorList>
    </citation>
    <scope>NUCLEOTIDE SEQUENCE [LARGE SCALE GENOMIC DNA]</scope>
    <source>
        <strain evidence="2 3">JCM 12393</strain>
    </source>
</reference>
<organism evidence="2 3">
    <name type="scientific">Kitasatospora putterlickiae</name>
    <dbReference type="NCBI Taxonomy" id="221725"/>
    <lineage>
        <taxon>Bacteria</taxon>
        <taxon>Bacillati</taxon>
        <taxon>Actinomycetota</taxon>
        <taxon>Actinomycetes</taxon>
        <taxon>Kitasatosporales</taxon>
        <taxon>Streptomycetaceae</taxon>
        <taxon>Kitasatospora</taxon>
    </lineage>
</organism>
<feature type="domain" description="HTH marR-type" evidence="1">
    <location>
        <begin position="8"/>
        <end position="141"/>
    </location>
</feature>
<accession>A0ABN1XMF3</accession>
<keyword evidence="3" id="KW-1185">Reference proteome</keyword>
<dbReference type="InterPro" id="IPR036388">
    <property type="entry name" value="WH-like_DNA-bd_sf"/>
</dbReference>
<dbReference type="PANTHER" id="PTHR39515:SF2">
    <property type="entry name" value="HTH-TYPE TRANSCRIPTIONAL REGULATOR RV0880"/>
    <property type="match status" value="1"/>
</dbReference>
<dbReference type="PROSITE" id="PS50995">
    <property type="entry name" value="HTH_MARR_2"/>
    <property type="match status" value="1"/>
</dbReference>
<comment type="caution">
    <text evidence="2">The sequence shown here is derived from an EMBL/GenBank/DDBJ whole genome shotgun (WGS) entry which is preliminary data.</text>
</comment>
<dbReference type="RefSeq" id="WP_344325099.1">
    <property type="nucleotide sequence ID" value="NZ_BAAAKJ010000024.1"/>
</dbReference>
<dbReference type="InterPro" id="IPR036390">
    <property type="entry name" value="WH_DNA-bd_sf"/>
</dbReference>